<sequence length="413" mass="46118">MREREMAASEKMAEPGGGRRRGVAWVVPGDGADHITALPLELRARIAASLPFRQVARLATLSRPWRHIHRHASVVELNLDEWRSAAGVINEDAFAGLEVALARRGQEGSGSKVDTLRIAYSVDNPGIRRHAGLIITLAGARKICVTASNVRRCPLEEWTVDLSPAARDLEVNAFCYLAPTVAGPGAAPLQTLVLHSVVLRDWPCLPSLRSLTLGRVIFEAPPPLEWCPRLENLRIRYPMIHVARVDIRLPLLKSLKMDGVYRTPHADITVDAPELEELHVRKLPGGGGGYKSFTLRAPRLRCLMWWEQFVEHVSIDVGRPSSVTSGQIRFTWSGRFTWNRRFGECREMKDFRSQTVQMLEGLLPELPPECVAHAARPYMSLDKYTVEDPNTSEPIPWEKLTCDLGSLMSSLKA</sequence>
<dbReference type="PANTHER" id="PTHR34223">
    <property type="entry name" value="OS11G0201299 PROTEIN"/>
    <property type="match status" value="1"/>
</dbReference>
<proteinExistence type="predicted"/>
<dbReference type="InterPro" id="IPR053197">
    <property type="entry name" value="F-box_SCFL_complex_component"/>
</dbReference>
<dbReference type="Proteomes" id="UP001497457">
    <property type="component" value="Chromosome 7b"/>
</dbReference>
<dbReference type="SUPFAM" id="SSF81383">
    <property type="entry name" value="F-box domain"/>
    <property type="match status" value="1"/>
</dbReference>
<accession>A0ABC9FQ00</accession>
<dbReference type="EMBL" id="OZ075117">
    <property type="protein sequence ID" value="CAL5079430.1"/>
    <property type="molecule type" value="Genomic_DNA"/>
</dbReference>
<dbReference type="InterPro" id="IPR036047">
    <property type="entry name" value="F-box-like_dom_sf"/>
</dbReference>
<dbReference type="PANTHER" id="PTHR34223:SF51">
    <property type="entry name" value="OS06G0556300 PROTEIN"/>
    <property type="match status" value="1"/>
</dbReference>
<name>A0ABC9FQ00_9POAL</name>
<evidence type="ECO:0000313" key="3">
    <source>
        <dbReference type="Proteomes" id="UP001497457"/>
    </source>
</evidence>
<feature type="domain" description="F-box/LRR-repeat protein 15/At3g58940/PEG3-like LRR" evidence="1">
    <location>
        <begin position="201"/>
        <end position="309"/>
    </location>
</feature>
<reference evidence="2" key="1">
    <citation type="submission" date="2024-10" db="EMBL/GenBank/DDBJ databases">
        <authorList>
            <person name="Ryan C."/>
        </authorList>
    </citation>
    <scope>NUCLEOTIDE SEQUENCE [LARGE SCALE GENOMIC DNA]</scope>
</reference>
<evidence type="ECO:0000259" key="1">
    <source>
        <dbReference type="Pfam" id="PF24758"/>
    </source>
</evidence>
<keyword evidence="3" id="KW-1185">Reference proteome</keyword>
<organism evidence="2 3">
    <name type="scientific">Urochloa decumbens</name>
    <dbReference type="NCBI Taxonomy" id="240449"/>
    <lineage>
        <taxon>Eukaryota</taxon>
        <taxon>Viridiplantae</taxon>
        <taxon>Streptophyta</taxon>
        <taxon>Embryophyta</taxon>
        <taxon>Tracheophyta</taxon>
        <taxon>Spermatophyta</taxon>
        <taxon>Magnoliopsida</taxon>
        <taxon>Liliopsida</taxon>
        <taxon>Poales</taxon>
        <taxon>Poaceae</taxon>
        <taxon>PACMAD clade</taxon>
        <taxon>Panicoideae</taxon>
        <taxon>Panicodae</taxon>
        <taxon>Paniceae</taxon>
        <taxon>Melinidinae</taxon>
        <taxon>Urochloa</taxon>
    </lineage>
</organism>
<evidence type="ECO:0000313" key="2">
    <source>
        <dbReference type="EMBL" id="CAL5079430.1"/>
    </source>
</evidence>
<dbReference type="Pfam" id="PF24758">
    <property type="entry name" value="LRR_At5g56370"/>
    <property type="match status" value="1"/>
</dbReference>
<dbReference type="InterPro" id="IPR055411">
    <property type="entry name" value="LRR_FXL15/At3g58940/PEG3-like"/>
</dbReference>
<protein>
    <recommendedName>
        <fullName evidence="1">F-box/LRR-repeat protein 15/At3g58940/PEG3-like LRR domain-containing protein</fullName>
    </recommendedName>
</protein>
<gene>
    <name evidence="2" type="ORF">URODEC1_LOCUS107615</name>
</gene>
<dbReference type="AlphaFoldDB" id="A0ABC9FQ00"/>